<protein>
    <submittedName>
        <fullName evidence="2">Ribosomal protein L11 methyltransferase (PrmA)</fullName>
    </submittedName>
</protein>
<dbReference type="SUPFAM" id="SSF53335">
    <property type="entry name" value="S-adenosyl-L-methionine-dependent methyltransferases"/>
    <property type="match status" value="1"/>
</dbReference>
<feature type="domain" description="Methyltransferase small" evidence="1">
    <location>
        <begin position="43"/>
        <end position="144"/>
    </location>
</feature>
<dbReference type="STRING" id="403673.A0A177WEF2"/>
<reference evidence="2 3" key="1">
    <citation type="submission" date="2006-10" db="EMBL/GenBank/DDBJ databases">
        <title>The Genome Sequence of Batrachochytrium dendrobatidis JEL423.</title>
        <authorList>
            <consortium name="The Broad Institute Genome Sequencing Platform"/>
            <person name="Birren B."/>
            <person name="Lander E."/>
            <person name="Galagan J."/>
            <person name="Cuomo C."/>
            <person name="Devon K."/>
            <person name="Jaffe D."/>
            <person name="Butler J."/>
            <person name="Alvarez P."/>
            <person name="Gnerre S."/>
            <person name="Grabherr M."/>
            <person name="Kleber M."/>
            <person name="Mauceli E."/>
            <person name="Brockman W."/>
            <person name="Young S."/>
            <person name="LaButti K."/>
            <person name="Sykes S."/>
            <person name="DeCaprio D."/>
            <person name="Crawford M."/>
            <person name="Koehrsen M."/>
            <person name="Engels R."/>
            <person name="Montgomery P."/>
            <person name="Pearson M."/>
            <person name="Howarth C."/>
            <person name="Larson L."/>
            <person name="White J."/>
            <person name="O'Leary S."/>
            <person name="Kodira C."/>
            <person name="Zeng Q."/>
            <person name="Yandava C."/>
            <person name="Alvarado L."/>
            <person name="Longcore J."/>
            <person name="James T."/>
        </authorList>
    </citation>
    <scope>NUCLEOTIDE SEQUENCE [LARGE SCALE GENOMIC DNA]</scope>
    <source>
        <strain evidence="2 3">JEL423</strain>
    </source>
</reference>
<evidence type="ECO:0000313" key="3">
    <source>
        <dbReference type="Proteomes" id="UP000077115"/>
    </source>
</evidence>
<accession>A0A177WEF2</accession>
<evidence type="ECO:0000313" key="2">
    <source>
        <dbReference type="EMBL" id="OAJ37751.1"/>
    </source>
</evidence>
<dbReference type="EMBL" id="DS022301">
    <property type="protein sequence ID" value="OAJ37751.1"/>
    <property type="molecule type" value="Genomic_DNA"/>
</dbReference>
<dbReference type="eggNOG" id="KOG3420">
    <property type="taxonomic scope" value="Eukaryota"/>
</dbReference>
<name>A0A177WEF2_BATDL</name>
<dbReference type="InterPro" id="IPR029063">
    <property type="entry name" value="SAM-dependent_MTases_sf"/>
</dbReference>
<dbReference type="PANTHER" id="PTHR23290:SF0">
    <property type="entry name" value="RRNA N6-ADENOSINE-METHYLTRANSFERASE METTL5"/>
    <property type="match status" value="1"/>
</dbReference>
<dbReference type="VEuPathDB" id="FungiDB:BDEG_21743"/>
<keyword evidence="2" id="KW-0808">Transferase</keyword>
<dbReference type="GO" id="GO:0005840">
    <property type="term" value="C:ribosome"/>
    <property type="evidence" value="ECO:0007669"/>
    <property type="project" value="UniProtKB-KW"/>
</dbReference>
<dbReference type="Proteomes" id="UP000077115">
    <property type="component" value="Unassembled WGS sequence"/>
</dbReference>
<proteinExistence type="predicted"/>
<dbReference type="AlphaFoldDB" id="A0A177WEF2"/>
<gene>
    <name evidence="2" type="ORF">BDEG_21743</name>
</gene>
<dbReference type="PANTHER" id="PTHR23290">
    <property type="entry name" value="RRNA N6-ADENOSINE-METHYLTRANSFERASE METTL5"/>
    <property type="match status" value="1"/>
</dbReference>
<keyword evidence="2" id="KW-0489">Methyltransferase</keyword>
<keyword evidence="2" id="KW-0687">Ribonucleoprotein</keyword>
<dbReference type="InterPro" id="IPR051720">
    <property type="entry name" value="rRNA_MeTrfase/Polyamine_Synth"/>
</dbReference>
<reference evidence="2 3" key="2">
    <citation type="submission" date="2016-05" db="EMBL/GenBank/DDBJ databases">
        <title>Lineage-specific infection strategies underlie the spectrum of fungal disease in amphibians.</title>
        <authorList>
            <person name="Cuomo C.A."/>
            <person name="Farrer R.A."/>
            <person name="James T."/>
            <person name="Longcore J."/>
            <person name="Birren B."/>
        </authorList>
    </citation>
    <scope>NUCLEOTIDE SEQUENCE [LARGE SCALE GENOMIC DNA]</scope>
    <source>
        <strain evidence="2 3">JEL423</strain>
    </source>
</reference>
<dbReference type="Pfam" id="PF05175">
    <property type="entry name" value="MTS"/>
    <property type="match status" value="1"/>
</dbReference>
<sequence length="211" mass="23632">MKLKQLESELSQVSKFNDPKVHLEQYPTTPHLAASMIYTAATTFNDIVDQSIVDLGVGCGMLTCAAGIMGAAYTIGIDIDLDALHQAQENCDTLEVDVDLIHMNVRCLLEGMESRGLMANTVLMNPPFGTKGNKGIDMVFLQAASKIARNAIYSLHKTSTRDYILKKAREWNLEGQVIAELRYNIDASYKFHKKKSVDVQVDFWRFQVIEK</sequence>
<dbReference type="OrthoDB" id="7848332at2759"/>
<dbReference type="GO" id="GO:0008988">
    <property type="term" value="F:rRNA (adenine-N6-)-methyltransferase activity"/>
    <property type="evidence" value="ECO:0007669"/>
    <property type="project" value="TreeGrafter"/>
</dbReference>
<dbReference type="CDD" id="cd02440">
    <property type="entry name" value="AdoMet_MTases"/>
    <property type="match status" value="1"/>
</dbReference>
<organism evidence="2 3">
    <name type="scientific">Batrachochytrium dendrobatidis (strain JEL423)</name>
    <dbReference type="NCBI Taxonomy" id="403673"/>
    <lineage>
        <taxon>Eukaryota</taxon>
        <taxon>Fungi</taxon>
        <taxon>Fungi incertae sedis</taxon>
        <taxon>Chytridiomycota</taxon>
        <taxon>Chytridiomycota incertae sedis</taxon>
        <taxon>Chytridiomycetes</taxon>
        <taxon>Rhizophydiales</taxon>
        <taxon>Rhizophydiales incertae sedis</taxon>
        <taxon>Batrachochytrium</taxon>
    </lineage>
</organism>
<dbReference type="InterPro" id="IPR007848">
    <property type="entry name" value="Small_mtfrase_dom"/>
</dbReference>
<dbReference type="Gene3D" id="3.40.50.150">
    <property type="entry name" value="Vaccinia Virus protein VP39"/>
    <property type="match status" value="1"/>
</dbReference>
<keyword evidence="2" id="KW-0689">Ribosomal protein</keyword>
<evidence type="ECO:0000259" key="1">
    <source>
        <dbReference type="Pfam" id="PF05175"/>
    </source>
</evidence>